<proteinExistence type="predicted"/>
<feature type="transmembrane region" description="Helical" evidence="2">
    <location>
        <begin position="215"/>
        <end position="242"/>
    </location>
</feature>
<reference evidence="4" key="1">
    <citation type="submission" date="2021-01" db="EMBL/GenBank/DDBJ databases">
        <authorList>
            <person name="Corre E."/>
            <person name="Pelletier E."/>
            <person name="Niang G."/>
            <person name="Scheremetjew M."/>
            <person name="Finn R."/>
            <person name="Kale V."/>
            <person name="Holt S."/>
            <person name="Cochrane G."/>
            <person name="Meng A."/>
            <person name="Brown T."/>
            <person name="Cohen L."/>
        </authorList>
    </citation>
    <scope>NUCLEOTIDE SEQUENCE</scope>
    <source>
        <strain evidence="4">CCMP2877</strain>
    </source>
</reference>
<organism evidence="4">
    <name type="scientific">Phaeomonas parva</name>
    <dbReference type="NCBI Taxonomy" id="124430"/>
    <lineage>
        <taxon>Eukaryota</taxon>
        <taxon>Sar</taxon>
        <taxon>Stramenopiles</taxon>
        <taxon>Ochrophyta</taxon>
        <taxon>Pinguiophyceae</taxon>
        <taxon>Pinguiochrysidales</taxon>
        <taxon>Pinguiochrysidaceae</taxon>
        <taxon>Phaeomonas</taxon>
    </lineage>
</organism>
<feature type="transmembrane region" description="Helical" evidence="2">
    <location>
        <begin position="21"/>
        <end position="39"/>
    </location>
</feature>
<gene>
    <name evidence="4" type="ORF">PPAR1163_LOCUS26409</name>
</gene>
<evidence type="ECO:0000256" key="1">
    <source>
        <dbReference type="SAM" id="MobiDB-lite"/>
    </source>
</evidence>
<dbReference type="AlphaFoldDB" id="A0A7S1XY22"/>
<feature type="domain" description="CWH43-like N-terminal" evidence="3">
    <location>
        <begin position="264"/>
        <end position="469"/>
    </location>
</feature>
<feature type="transmembrane region" description="Helical" evidence="2">
    <location>
        <begin position="351"/>
        <end position="368"/>
    </location>
</feature>
<evidence type="ECO:0000256" key="2">
    <source>
        <dbReference type="SAM" id="Phobius"/>
    </source>
</evidence>
<feature type="transmembrane region" description="Helical" evidence="2">
    <location>
        <begin position="101"/>
        <end position="122"/>
    </location>
</feature>
<keyword evidence="2" id="KW-1133">Transmembrane helix</keyword>
<dbReference type="EMBL" id="HBGJ01042089">
    <property type="protein sequence ID" value="CAD9267978.1"/>
    <property type="molecule type" value="Transcribed_RNA"/>
</dbReference>
<feature type="domain" description="CWH43-like N-terminal" evidence="3">
    <location>
        <begin position="21"/>
        <end position="177"/>
    </location>
</feature>
<feature type="transmembrane region" description="Helical" evidence="2">
    <location>
        <begin position="263"/>
        <end position="285"/>
    </location>
</feature>
<protein>
    <recommendedName>
        <fullName evidence="3">CWH43-like N-terminal domain-containing protein</fullName>
    </recommendedName>
</protein>
<dbReference type="InterPro" id="IPR019402">
    <property type="entry name" value="CWH43_N"/>
</dbReference>
<name>A0A7S1XY22_9STRA</name>
<feature type="compositionally biased region" description="Polar residues" evidence="1">
    <location>
        <begin position="503"/>
        <end position="518"/>
    </location>
</feature>
<sequence length="518" mass="55251">MPSAPGLLAHGTGADELGLRSFVLMMGCVVGCYAYWVATGGEKFLPTISVTWEVPPANYVSRLVVGNVCDMTAAVNGILYFHEQRQRARLPWEQLPRWLGIATSPALLLGLALVGLFCLSWVGAICDSPEPSCMGNNAIHTALAVVFFVCYDVKMLLTALLDRAADARYARPSAALALASAAATVLRVALGLGLTPGLLGADSETLLAIVERTNVWIIAVWTVMQAFAAAKAAPLGYGTVVLSDAAPCAGPRVTALGGMTTPVLSYVVAAFYLGTLFVTAAIGVYQGYLPVVPGQIWFISQMWTTVPGNWISRWGVVQSAHWAAWVQVSLYVTALGRAGGDAAAQAKAKKLLATTLVALFGISVVGICNMDENITVHCLGAYAFFIGYDVYMYEVVESHEQQQKAVGSGAATLVVARRWVAWGSIIGQLASKAFYVLASTQHGAARAIARNFSAGIEWIDTLLIIAFFLFDVQVQQTTMTDIVHGVYVAHDEDDNVGYAPLTDGSSGSEKWSVRRNQL</sequence>
<feature type="transmembrane region" description="Helical" evidence="2">
    <location>
        <begin position="59"/>
        <end position="81"/>
    </location>
</feature>
<keyword evidence="2" id="KW-0812">Transmembrane</keyword>
<keyword evidence="2" id="KW-0472">Membrane</keyword>
<feature type="transmembrane region" description="Helical" evidence="2">
    <location>
        <begin position="173"/>
        <end position="195"/>
    </location>
</feature>
<evidence type="ECO:0000259" key="3">
    <source>
        <dbReference type="Pfam" id="PF10277"/>
    </source>
</evidence>
<evidence type="ECO:0000313" key="4">
    <source>
        <dbReference type="EMBL" id="CAD9267978.1"/>
    </source>
</evidence>
<feature type="transmembrane region" description="Helical" evidence="2">
    <location>
        <begin position="142"/>
        <end position="161"/>
    </location>
</feature>
<accession>A0A7S1XY22</accession>
<feature type="region of interest" description="Disordered" evidence="1">
    <location>
        <begin position="499"/>
        <end position="518"/>
    </location>
</feature>
<dbReference type="Pfam" id="PF10277">
    <property type="entry name" value="Frag1"/>
    <property type="match status" value="2"/>
</dbReference>